<evidence type="ECO:0000256" key="6">
    <source>
        <dbReference type="SAM" id="MobiDB-lite"/>
    </source>
</evidence>
<dbReference type="InterPro" id="IPR033121">
    <property type="entry name" value="PEPTIDASE_A1"/>
</dbReference>
<dbReference type="FunFam" id="2.40.70.10:FF:000018">
    <property type="entry name" value="Aspartic proteinase-like protein 2"/>
    <property type="match status" value="1"/>
</dbReference>
<keyword evidence="3" id="KW-0378">Hydrolase</keyword>
<dbReference type="EMBL" id="PJQY01000188">
    <property type="protein sequence ID" value="PQQ16546.1"/>
    <property type="molecule type" value="Genomic_DNA"/>
</dbReference>
<dbReference type="InterPro" id="IPR034161">
    <property type="entry name" value="Pepsin-like_plant"/>
</dbReference>
<dbReference type="Gene3D" id="3.40.50.10890">
    <property type="match status" value="1"/>
</dbReference>
<evidence type="ECO:0000256" key="4">
    <source>
        <dbReference type="ARBA" id="ARBA00023242"/>
    </source>
</evidence>
<dbReference type="Proteomes" id="UP000250321">
    <property type="component" value="Unassembled WGS sequence"/>
</dbReference>
<keyword evidence="4" id="KW-0539">Nucleus</keyword>
<dbReference type="SUPFAM" id="SSF50630">
    <property type="entry name" value="Acid proteases"/>
    <property type="match status" value="1"/>
</dbReference>
<dbReference type="OrthoDB" id="5600060at2759"/>
<keyword evidence="3" id="KW-0645">Protease</keyword>
<feature type="region of interest" description="Disordered" evidence="6">
    <location>
        <begin position="580"/>
        <end position="605"/>
    </location>
</feature>
<dbReference type="InterPro" id="IPR021109">
    <property type="entry name" value="Peptidase_aspartic_dom_sf"/>
</dbReference>
<evidence type="ECO:0000259" key="8">
    <source>
        <dbReference type="PROSITE" id="PS51767"/>
    </source>
</evidence>
<reference evidence="9 10" key="1">
    <citation type="submission" date="2018-02" db="EMBL/GenBank/DDBJ databases">
        <title>Draft genome of wild Prunus yedoensis var. nudiflora.</title>
        <authorList>
            <person name="Baek S."/>
            <person name="Kim J.-H."/>
            <person name="Choi K."/>
            <person name="Kim G.-B."/>
            <person name="Cho A."/>
            <person name="Jang H."/>
            <person name="Shin C.-H."/>
            <person name="Yu H.-J."/>
            <person name="Mun J.-H."/>
        </authorList>
    </citation>
    <scope>NUCLEOTIDE SEQUENCE [LARGE SCALE GENOMIC DNA]</scope>
    <source>
        <strain evidence="10">cv. Jeju island</strain>
        <tissue evidence="9">Leaf</tissue>
    </source>
</reference>
<comment type="caution">
    <text evidence="9">The sequence shown here is derived from an EMBL/GenBank/DDBJ whole genome shotgun (WGS) entry which is preliminary data.</text>
</comment>
<dbReference type="InterPro" id="IPR027074">
    <property type="entry name" value="Integrator_9su"/>
</dbReference>
<dbReference type="PROSITE" id="PS51767">
    <property type="entry name" value="PEPTIDASE_A1"/>
    <property type="match status" value="1"/>
</dbReference>
<dbReference type="Pfam" id="PF00026">
    <property type="entry name" value="Asp"/>
    <property type="match status" value="1"/>
</dbReference>
<proteinExistence type="inferred from homology"/>
<evidence type="ECO:0000256" key="1">
    <source>
        <dbReference type="ARBA" id="ARBA00004123"/>
    </source>
</evidence>
<dbReference type="SUPFAM" id="SSF56281">
    <property type="entry name" value="Metallo-hydrolase/oxidoreductase"/>
    <property type="match status" value="1"/>
</dbReference>
<evidence type="ECO:0000256" key="5">
    <source>
        <dbReference type="PIRSR" id="PIRSR601461-1"/>
    </source>
</evidence>
<dbReference type="PANTHER" id="PTHR46094:SF1">
    <property type="entry name" value="INTEGRATOR COMPLEX SUBUNIT 9"/>
    <property type="match status" value="1"/>
</dbReference>
<protein>
    <recommendedName>
        <fullName evidence="8">Peptidase A1 domain-containing protein</fullName>
    </recommendedName>
</protein>
<dbReference type="GO" id="GO:0006508">
    <property type="term" value="P:proteolysis"/>
    <property type="evidence" value="ECO:0007669"/>
    <property type="project" value="UniProtKB-KW"/>
</dbReference>
<dbReference type="GO" id="GO:0032039">
    <property type="term" value="C:integrator complex"/>
    <property type="evidence" value="ECO:0007669"/>
    <property type="project" value="InterPro"/>
</dbReference>
<comment type="subcellular location">
    <subcellularLocation>
        <location evidence="1">Nucleus</location>
    </subcellularLocation>
</comment>
<dbReference type="CDD" id="cd05476">
    <property type="entry name" value="pepsin_A_like_plant"/>
    <property type="match status" value="1"/>
</dbReference>
<dbReference type="AlphaFoldDB" id="A0A315AQG1"/>
<feature type="compositionally biased region" description="Polar residues" evidence="6">
    <location>
        <begin position="580"/>
        <end position="600"/>
    </location>
</feature>
<evidence type="ECO:0000313" key="10">
    <source>
        <dbReference type="Proteomes" id="UP000250321"/>
    </source>
</evidence>
<evidence type="ECO:0000256" key="2">
    <source>
        <dbReference type="ARBA" id="ARBA00007447"/>
    </source>
</evidence>
<feature type="active site" evidence="5">
    <location>
        <position position="295"/>
    </location>
</feature>
<dbReference type="GO" id="GO:0004190">
    <property type="term" value="F:aspartic-type endopeptidase activity"/>
    <property type="evidence" value="ECO:0007669"/>
    <property type="project" value="InterPro"/>
</dbReference>
<dbReference type="PRINTS" id="PR00792">
    <property type="entry name" value="PEPSIN"/>
</dbReference>
<dbReference type="InterPro" id="IPR036866">
    <property type="entry name" value="RibonucZ/Hydroxyglut_hydro"/>
</dbReference>
<feature type="chain" id="PRO_5016315347" description="Peptidase A1 domain-containing protein" evidence="7">
    <location>
        <begin position="25"/>
        <end position="1227"/>
    </location>
</feature>
<sequence length="1227" mass="134404">MAATFLAKLLITAAVLLPSAVVLCSFPATLTLERAFPTNHGVELNQLRARDRVRHGRMLQQSSSGGGGVINFPVGGTFDPYLVGLYFTSVNLGTPATEFYVQIDTGSDILWVGCNSCSGCPQSTGLKTQDSSCDENDKQCTYAFEYGDGSKTSGYYVSDLLHFDTAGGDQSGTSNSSANIVFGCSTLASGVLQKTDRAVDGIFGFGQQEISVISQLSSQGVAPKVFSHCCLKGDDTGGGILVLGEIVDPNIVYSPLVQNQPHYNLNLESISVNGQTLAIDSSVFSTSSNQGTIVDSGTTLAYLAQDAYDPFVNAITSAVSQSVTPVTSQGEQCYIVTSSITGIFPQVNLNFASNASMILRPEDYLLQQNTVNGDEVWCIGIQKNDGQDVTVLGDLILKDKIIVYDLANQRIGWTQYDCSTSVNVSTNTSRGTASVNAGKPAWFLTTQPAPPFDVDVSKDSFFLTSACWLIGAKRRTIGGQCLPRLPAVRGSRNFAQAAVYGVGGSLDHPCLADLADCLLPKYPKAEQSRIGGSDSKSCLSKGGGYHFPPCHILNMCGFSILLDCPLDLSALTIFSPIPTSSKASSLDNENPSRPNRSGSSDLEEPMVWKRQKVEKPLDADDLIYAEPWYKTVKNLHLWNVSFIDVVLISSPTGMLGLPFLTRMKGFSAKIYVTEATARLGQLMMEDLVSMHLEIRQFFGPEESSFPQWMKWEDLMLLPSSLKEVALGKDGGELGGWLSLYSAADVKDCMQKVLRLKYAEEICYNSTLIIKAFSSGLEIGSCNWTINGPKGGVGFVSSSIFDSAHAMNFDYNALRGNDIIIYSDFSFSDTTEHVESGYDNSIPTTCNRSSLRNYENDCQELAKSLLNVDEGLEERDKLAFICSCVIDSVKAGGSVLIPVSRLGIVLLLLEQISTSLDRFNFEAEEFLAFSNIIPEWLCKQRQEKLFSGEPLFAHAKLVNEKKLHVFPAVHSPKLLMNWQEPCIVFSPHWSLRLGPAVHLLQRWSGDQNSLLILESGPDVDLALLPFKPMEMKVLECSFLSGIRLQNVEPLLKILQPKVVLLPKDLKQISSLKSNSCSTFHYCVNETLRIPSLKDNSELEIATDLASQFNWRNLKQENINMTRLKGELCVDHGRQRLSTGNQESSESRPLVHWVHLIWRSFWLCYQTGASRQRLAMHLVLNQKVLTLVHVHDPNQALIEVRTTSTVISTAHESLASIIFEAIGSVLDGV</sequence>
<organism evidence="9 10">
    <name type="scientific">Prunus yedoensis var. nudiflora</name>
    <dbReference type="NCBI Taxonomy" id="2094558"/>
    <lineage>
        <taxon>Eukaryota</taxon>
        <taxon>Viridiplantae</taxon>
        <taxon>Streptophyta</taxon>
        <taxon>Embryophyta</taxon>
        <taxon>Tracheophyta</taxon>
        <taxon>Spermatophyta</taxon>
        <taxon>Magnoliopsida</taxon>
        <taxon>eudicotyledons</taxon>
        <taxon>Gunneridae</taxon>
        <taxon>Pentapetalae</taxon>
        <taxon>rosids</taxon>
        <taxon>fabids</taxon>
        <taxon>Rosales</taxon>
        <taxon>Rosaceae</taxon>
        <taxon>Amygdaloideae</taxon>
        <taxon>Amygdaleae</taxon>
        <taxon>Prunus</taxon>
    </lineage>
</organism>
<feature type="signal peptide" evidence="7">
    <location>
        <begin position="1"/>
        <end position="24"/>
    </location>
</feature>
<name>A0A315AQG1_PRUYE</name>
<keyword evidence="10" id="KW-1185">Reference proteome</keyword>
<keyword evidence="7" id="KW-0732">Signal</keyword>
<dbReference type="STRING" id="2094558.A0A315AQG1"/>
<dbReference type="InterPro" id="IPR001461">
    <property type="entry name" value="Aspartic_peptidase_A1"/>
</dbReference>
<evidence type="ECO:0000256" key="7">
    <source>
        <dbReference type="SAM" id="SignalP"/>
    </source>
</evidence>
<dbReference type="GO" id="GO:0034472">
    <property type="term" value="P:snRNA 3'-end processing"/>
    <property type="evidence" value="ECO:0007669"/>
    <property type="project" value="TreeGrafter"/>
</dbReference>
<dbReference type="Gene3D" id="2.40.70.10">
    <property type="entry name" value="Acid Proteases"/>
    <property type="match status" value="2"/>
</dbReference>
<gene>
    <name evidence="9" type="ORF">Pyn_35287</name>
</gene>
<evidence type="ECO:0000313" key="9">
    <source>
        <dbReference type="EMBL" id="PQQ16546.1"/>
    </source>
</evidence>
<accession>A0A315AQG1</accession>
<feature type="domain" description="Peptidase A1" evidence="8">
    <location>
        <begin position="86"/>
        <end position="414"/>
    </location>
</feature>
<evidence type="ECO:0000256" key="3">
    <source>
        <dbReference type="ARBA" id="ARBA00022670"/>
    </source>
</evidence>
<dbReference type="Gene3D" id="3.60.15.10">
    <property type="entry name" value="Ribonuclease Z/Hydroxyacylglutathione hydrolase-like"/>
    <property type="match status" value="1"/>
</dbReference>
<feature type="active site" evidence="5">
    <location>
        <position position="104"/>
    </location>
</feature>
<comment type="similarity">
    <text evidence="2">Belongs to the peptidase A1 family.</text>
</comment>
<dbReference type="PANTHER" id="PTHR46094">
    <property type="entry name" value="INTEGRATOR COMPLEX SUBUNIT 9"/>
    <property type="match status" value="1"/>
</dbReference>